<dbReference type="Gene3D" id="1.20.1560.10">
    <property type="entry name" value="ABC transporter type 1, transmembrane domain"/>
    <property type="match status" value="1"/>
</dbReference>
<dbReference type="InterPro" id="IPR003593">
    <property type="entry name" value="AAA+_ATPase"/>
</dbReference>
<dbReference type="InterPro" id="IPR017871">
    <property type="entry name" value="ABC_transporter-like_CS"/>
</dbReference>
<dbReference type="GO" id="GO:0016887">
    <property type="term" value="F:ATP hydrolysis activity"/>
    <property type="evidence" value="ECO:0007669"/>
    <property type="project" value="InterPro"/>
</dbReference>
<dbReference type="PROSITE" id="PS50929">
    <property type="entry name" value="ABC_TM1F"/>
    <property type="match status" value="1"/>
</dbReference>
<evidence type="ECO:0000259" key="12">
    <source>
        <dbReference type="PROSITE" id="PS50929"/>
    </source>
</evidence>
<keyword evidence="7 10" id="KW-1133">Transmembrane helix</keyword>
<evidence type="ECO:0000256" key="4">
    <source>
        <dbReference type="ARBA" id="ARBA00022692"/>
    </source>
</evidence>
<dbReference type="PANTHER" id="PTHR43394">
    <property type="entry name" value="ATP-DEPENDENT PERMEASE MDL1, MITOCHONDRIAL"/>
    <property type="match status" value="1"/>
</dbReference>
<evidence type="ECO:0000259" key="11">
    <source>
        <dbReference type="PROSITE" id="PS50893"/>
    </source>
</evidence>
<evidence type="ECO:0000256" key="2">
    <source>
        <dbReference type="ARBA" id="ARBA00007577"/>
    </source>
</evidence>
<dbReference type="GO" id="GO:0090374">
    <property type="term" value="P:oligopeptide export from mitochondrion"/>
    <property type="evidence" value="ECO:0007669"/>
    <property type="project" value="TreeGrafter"/>
</dbReference>
<dbReference type="PANTHER" id="PTHR43394:SF27">
    <property type="entry name" value="ATP-DEPENDENT TRANSLOCASE ABCB1-LIKE"/>
    <property type="match status" value="1"/>
</dbReference>
<evidence type="ECO:0008006" key="14">
    <source>
        <dbReference type="Google" id="ProtNLM"/>
    </source>
</evidence>
<evidence type="ECO:0000256" key="5">
    <source>
        <dbReference type="ARBA" id="ARBA00022741"/>
    </source>
</evidence>
<evidence type="ECO:0000256" key="7">
    <source>
        <dbReference type="ARBA" id="ARBA00022989"/>
    </source>
</evidence>
<feature type="compositionally biased region" description="Basic and acidic residues" evidence="9">
    <location>
        <begin position="1"/>
        <end position="12"/>
    </location>
</feature>
<dbReference type="InterPro" id="IPR011527">
    <property type="entry name" value="ABC1_TM_dom"/>
</dbReference>
<evidence type="ECO:0000256" key="6">
    <source>
        <dbReference type="ARBA" id="ARBA00022840"/>
    </source>
</evidence>
<feature type="region of interest" description="Disordered" evidence="9">
    <location>
        <begin position="1"/>
        <end position="25"/>
    </location>
</feature>
<evidence type="ECO:0000256" key="10">
    <source>
        <dbReference type="SAM" id="Phobius"/>
    </source>
</evidence>
<name>A0A7S2EFB5_9STRA</name>
<keyword evidence="3" id="KW-0813">Transport</keyword>
<evidence type="ECO:0000256" key="8">
    <source>
        <dbReference type="ARBA" id="ARBA00023136"/>
    </source>
</evidence>
<dbReference type="InterPro" id="IPR039421">
    <property type="entry name" value="Type_1_exporter"/>
</dbReference>
<evidence type="ECO:0000256" key="3">
    <source>
        <dbReference type="ARBA" id="ARBA00022448"/>
    </source>
</evidence>
<dbReference type="AlphaFoldDB" id="A0A7S2EFB5"/>
<dbReference type="Pfam" id="PF00664">
    <property type="entry name" value="ABC_membrane"/>
    <property type="match status" value="1"/>
</dbReference>
<dbReference type="EMBL" id="HBGN01019100">
    <property type="protein sequence ID" value="CAD9332130.1"/>
    <property type="molecule type" value="Transcribed_RNA"/>
</dbReference>
<dbReference type="CDD" id="cd18577">
    <property type="entry name" value="ABC_6TM_Pgp_ABCB1_D1_like"/>
    <property type="match status" value="1"/>
</dbReference>
<dbReference type="CDD" id="cd03249">
    <property type="entry name" value="ABC_MTABC3_MDL1_MDL2"/>
    <property type="match status" value="1"/>
</dbReference>
<evidence type="ECO:0000256" key="1">
    <source>
        <dbReference type="ARBA" id="ARBA00004141"/>
    </source>
</evidence>
<dbReference type="SUPFAM" id="SSF52540">
    <property type="entry name" value="P-loop containing nucleoside triphosphate hydrolases"/>
    <property type="match status" value="1"/>
</dbReference>
<feature type="domain" description="ABC transporter" evidence="11">
    <location>
        <begin position="422"/>
        <end position="660"/>
    </location>
</feature>
<dbReference type="SMART" id="SM00382">
    <property type="entry name" value="AAA"/>
    <property type="match status" value="1"/>
</dbReference>
<sequence length="734" mass="79568">MKDIEGGEDTAHSDSSTEEIKDKKEKKEKLPLATVGEVFSFAPTRRTRICIGLGLCCSLVTGAVFPAMAFFFSQVFEELSASAEMDSFLDNITRMAYTFMILGAIAFVFMTAQAALLETAADEMTYSLKTRWFDALLRQDLTYFDIKDVSGQATIISSNASKYKKGVGRKMGEGAQFLVTCIGGFAFAFYSSWQNSLLILALLPIIAASATFVMKATMSQTATATKNYSEAGAVAYSTVSSIRTVLSLNAGETMLDKYREATERAYRQSSNSLFFVGLGNGLMMGSFLLAYVVLTLFGSFLLYRQIREDGCDPSGAVEGNDACGPSARDVFGSLMGVIFAAMGLPQISIAMEGLNNARSSCYPAIVAINRRKVDVGETFVENNYGGDKNGKLNRRSSMALPEYVIDSSSDDGLKPSSTEGKIEFHNVKFSYPTRSETAIFEEFSLTVEAGKTVALVGPSGGGKSTTVQLIERFYDPQSGSVTLDGNDLKQLNVHWLRDQIGLVGQEPALFASSIKENIAYGCPDATYDQIVQAAKMANAHDFISSFPDGYDTQVGDKGAQLSGGQKQRIAIARVLVKNPKILLLDEATSALDSESELVVQEALDKLLETGNRTTIVIAHRLSTIRNVDMIAVVSDGKVVETGSHDELMAIRGSKYSQLVDAQKMRSSSSGSALSSLASSRNNSIVDLQTIDTRTDQLIFRDVRFSYPTRPDIEVFKGLNLAVKRGETLALVGPR</sequence>
<feature type="transmembrane region" description="Helical" evidence="10">
    <location>
        <begin position="196"/>
        <end position="214"/>
    </location>
</feature>
<dbReference type="PROSITE" id="PS00211">
    <property type="entry name" value="ABC_TRANSPORTER_1"/>
    <property type="match status" value="1"/>
</dbReference>
<dbReference type="Gene3D" id="3.40.50.300">
    <property type="entry name" value="P-loop containing nucleotide triphosphate hydrolases"/>
    <property type="match status" value="2"/>
</dbReference>
<keyword evidence="6" id="KW-0067">ATP-binding</keyword>
<dbReference type="GO" id="GO:0005743">
    <property type="term" value="C:mitochondrial inner membrane"/>
    <property type="evidence" value="ECO:0007669"/>
    <property type="project" value="TreeGrafter"/>
</dbReference>
<organism evidence="13">
    <name type="scientific">Ditylum brightwellii</name>
    <dbReference type="NCBI Taxonomy" id="49249"/>
    <lineage>
        <taxon>Eukaryota</taxon>
        <taxon>Sar</taxon>
        <taxon>Stramenopiles</taxon>
        <taxon>Ochrophyta</taxon>
        <taxon>Bacillariophyta</taxon>
        <taxon>Mediophyceae</taxon>
        <taxon>Lithodesmiophycidae</taxon>
        <taxon>Lithodesmiales</taxon>
        <taxon>Lithodesmiaceae</taxon>
        <taxon>Ditylum</taxon>
    </lineage>
</organism>
<dbReference type="SUPFAM" id="SSF90123">
    <property type="entry name" value="ABC transporter transmembrane region"/>
    <property type="match status" value="1"/>
</dbReference>
<evidence type="ECO:0000313" key="13">
    <source>
        <dbReference type="EMBL" id="CAD9332130.1"/>
    </source>
</evidence>
<feature type="domain" description="ABC transmembrane type-1" evidence="12">
    <location>
        <begin position="53"/>
        <end position="305"/>
    </location>
</feature>
<dbReference type="GO" id="GO:0005524">
    <property type="term" value="F:ATP binding"/>
    <property type="evidence" value="ECO:0007669"/>
    <property type="project" value="UniProtKB-KW"/>
</dbReference>
<keyword evidence="5" id="KW-0547">Nucleotide-binding</keyword>
<dbReference type="InterPro" id="IPR003439">
    <property type="entry name" value="ABC_transporter-like_ATP-bd"/>
</dbReference>
<feature type="transmembrane region" description="Helical" evidence="10">
    <location>
        <begin position="96"/>
        <end position="117"/>
    </location>
</feature>
<dbReference type="InterPro" id="IPR027417">
    <property type="entry name" value="P-loop_NTPase"/>
</dbReference>
<gene>
    <name evidence="13" type="ORF">DBRI1063_LOCUS12146</name>
</gene>
<dbReference type="FunFam" id="3.40.50.300:FF:000205">
    <property type="entry name" value="ABC transporter B family member 4"/>
    <property type="match status" value="1"/>
</dbReference>
<protein>
    <recommendedName>
        <fullName evidence="14">Bile salt export pump</fullName>
    </recommendedName>
</protein>
<accession>A0A7S2EFB5</accession>
<keyword evidence="4 10" id="KW-0812">Transmembrane</keyword>
<feature type="transmembrane region" description="Helical" evidence="10">
    <location>
        <begin position="49"/>
        <end position="76"/>
    </location>
</feature>
<comment type="similarity">
    <text evidence="2">Belongs to the ABC transporter superfamily. ABCB family. Multidrug resistance exporter (TC 3.A.1.201) subfamily.</text>
</comment>
<comment type="subcellular location">
    <subcellularLocation>
        <location evidence="1">Membrane</location>
        <topology evidence="1">Multi-pass membrane protein</topology>
    </subcellularLocation>
</comment>
<dbReference type="GO" id="GO:0015421">
    <property type="term" value="F:ABC-type oligopeptide transporter activity"/>
    <property type="evidence" value="ECO:0007669"/>
    <property type="project" value="TreeGrafter"/>
</dbReference>
<proteinExistence type="inferred from homology"/>
<reference evidence="13" key="1">
    <citation type="submission" date="2021-01" db="EMBL/GenBank/DDBJ databases">
        <authorList>
            <person name="Corre E."/>
            <person name="Pelletier E."/>
            <person name="Niang G."/>
            <person name="Scheremetjew M."/>
            <person name="Finn R."/>
            <person name="Kale V."/>
            <person name="Holt S."/>
            <person name="Cochrane G."/>
            <person name="Meng A."/>
            <person name="Brown T."/>
            <person name="Cohen L."/>
        </authorList>
    </citation>
    <scope>NUCLEOTIDE SEQUENCE</scope>
    <source>
        <strain evidence="13">Pop2</strain>
    </source>
</reference>
<dbReference type="PROSITE" id="PS50893">
    <property type="entry name" value="ABC_TRANSPORTER_2"/>
    <property type="match status" value="1"/>
</dbReference>
<dbReference type="InterPro" id="IPR036640">
    <property type="entry name" value="ABC1_TM_sf"/>
</dbReference>
<evidence type="ECO:0000256" key="9">
    <source>
        <dbReference type="SAM" id="MobiDB-lite"/>
    </source>
</evidence>
<dbReference type="Pfam" id="PF00005">
    <property type="entry name" value="ABC_tran"/>
    <property type="match status" value="1"/>
</dbReference>
<feature type="transmembrane region" description="Helical" evidence="10">
    <location>
        <begin position="171"/>
        <end position="190"/>
    </location>
</feature>
<feature type="transmembrane region" description="Helical" evidence="10">
    <location>
        <begin position="273"/>
        <end position="303"/>
    </location>
</feature>
<keyword evidence="8 10" id="KW-0472">Membrane</keyword>